<protein>
    <recommendedName>
        <fullName evidence="6">Ribosomal RNA small subunit methyltransferase G</fullName>
        <ecNumber evidence="6">2.1.1.-</ecNumber>
    </recommendedName>
    <alternativeName>
        <fullName evidence="6">16S rRNA 7-methylguanosine methyltransferase</fullName>
        <shortName evidence="6">16S rRNA m7G methyltransferase</shortName>
    </alternativeName>
</protein>
<feature type="binding site" evidence="6">
    <location>
        <begin position="131"/>
        <end position="132"/>
    </location>
    <ligand>
        <name>S-adenosyl-L-methionine</name>
        <dbReference type="ChEBI" id="CHEBI:59789"/>
    </ligand>
</feature>
<evidence type="ECO:0000256" key="3">
    <source>
        <dbReference type="ARBA" id="ARBA00022603"/>
    </source>
</evidence>
<dbReference type="Proteomes" id="UP000198504">
    <property type="component" value="Unassembled WGS sequence"/>
</dbReference>
<comment type="caution">
    <text evidence="6">Lacks conserved residue(s) required for the propagation of feature annotation.</text>
</comment>
<reference evidence="8" key="1">
    <citation type="submission" date="2016-10" db="EMBL/GenBank/DDBJ databases">
        <authorList>
            <person name="Varghese N."/>
            <person name="Submissions S."/>
        </authorList>
    </citation>
    <scope>NUCLEOTIDE SEQUENCE [LARGE SCALE GENOMIC DNA]</scope>
    <source>
        <strain evidence="8">CGMCC 4.6856</strain>
    </source>
</reference>
<comment type="function">
    <text evidence="6">Specifically methylates the N7 position of a guanine in 16S rRNA.</text>
</comment>
<feature type="binding site" evidence="6">
    <location>
        <position position="144"/>
    </location>
    <ligand>
        <name>S-adenosyl-L-methionine</name>
        <dbReference type="ChEBI" id="CHEBI:59789"/>
    </ligand>
</feature>
<dbReference type="PANTHER" id="PTHR31760:SF0">
    <property type="entry name" value="S-ADENOSYL-L-METHIONINE-DEPENDENT METHYLTRANSFERASES SUPERFAMILY PROTEIN"/>
    <property type="match status" value="1"/>
</dbReference>
<dbReference type="SUPFAM" id="SSF53335">
    <property type="entry name" value="S-adenosyl-L-methionine-dependent methyltransferases"/>
    <property type="match status" value="1"/>
</dbReference>
<evidence type="ECO:0000313" key="7">
    <source>
        <dbReference type="EMBL" id="SEP85052.1"/>
    </source>
</evidence>
<dbReference type="RefSeq" id="WP_091177812.1">
    <property type="nucleotide sequence ID" value="NZ_FOFA01000001.1"/>
</dbReference>
<dbReference type="EMBL" id="FOFA01000001">
    <property type="protein sequence ID" value="SEP85052.1"/>
    <property type="molecule type" value="Genomic_DNA"/>
</dbReference>
<comment type="subcellular location">
    <subcellularLocation>
        <location evidence="6">Cytoplasm</location>
    </subcellularLocation>
</comment>
<evidence type="ECO:0000256" key="1">
    <source>
        <dbReference type="ARBA" id="ARBA00022490"/>
    </source>
</evidence>
<dbReference type="Pfam" id="PF02527">
    <property type="entry name" value="GidB"/>
    <property type="match status" value="1"/>
</dbReference>
<dbReference type="OrthoDB" id="9808773at2"/>
<evidence type="ECO:0000313" key="8">
    <source>
        <dbReference type="Proteomes" id="UP000198504"/>
    </source>
</evidence>
<keyword evidence="3 6" id="KW-0489">Methyltransferase</keyword>
<dbReference type="HAMAP" id="MF_00074">
    <property type="entry name" value="16SrRNA_methyltr_G"/>
    <property type="match status" value="1"/>
</dbReference>
<evidence type="ECO:0000256" key="6">
    <source>
        <dbReference type="HAMAP-Rule" id="MF_00074"/>
    </source>
</evidence>
<proteinExistence type="inferred from homology"/>
<dbReference type="CDD" id="cd02440">
    <property type="entry name" value="AdoMet_MTases"/>
    <property type="match status" value="1"/>
</dbReference>
<dbReference type="STRING" id="1036181.SAMN05421756_101876"/>
<keyword evidence="2 6" id="KW-0698">rRNA processing</keyword>
<evidence type="ECO:0000256" key="4">
    <source>
        <dbReference type="ARBA" id="ARBA00022679"/>
    </source>
</evidence>
<keyword evidence="5 6" id="KW-0949">S-adenosyl-L-methionine</keyword>
<comment type="similarity">
    <text evidence="6">Belongs to the methyltransferase superfamily. RNA methyltransferase RsmG family.</text>
</comment>
<dbReference type="AlphaFoldDB" id="A0A1H9B7R1"/>
<dbReference type="NCBIfam" id="TIGR00138">
    <property type="entry name" value="rsmG_gidB"/>
    <property type="match status" value="1"/>
</dbReference>
<keyword evidence="4 6" id="KW-0808">Transferase</keyword>
<dbReference type="GO" id="GO:0005829">
    <property type="term" value="C:cytosol"/>
    <property type="evidence" value="ECO:0007669"/>
    <property type="project" value="TreeGrafter"/>
</dbReference>
<evidence type="ECO:0000256" key="5">
    <source>
        <dbReference type="ARBA" id="ARBA00022691"/>
    </source>
</evidence>
<sequence>MTTEQPGGVVPAPREALVEAVFGARADLAARYVEILATAGVERGLIGPRETERLWERHVFNSAAVAGLVPQDAGVVDVGSGAGLPGIPVALARPDLHVTLLEPLLRRATFLTETVTALGLDDRVTVVRGRAEDHDTTYDAVLSRALAPLPRLLGWCLPLTARAGVVLALKGRSAEDEVAQETRALARQHLVADVLSVRASEESEPTTVVRVCRA</sequence>
<dbReference type="GO" id="GO:0070043">
    <property type="term" value="F:rRNA (guanine-N7-)-methyltransferase activity"/>
    <property type="evidence" value="ECO:0007669"/>
    <property type="project" value="UniProtKB-UniRule"/>
</dbReference>
<keyword evidence="1 6" id="KW-0963">Cytoplasm</keyword>
<feature type="binding site" evidence="6">
    <location>
        <position position="84"/>
    </location>
    <ligand>
        <name>S-adenosyl-L-methionine</name>
        <dbReference type="ChEBI" id="CHEBI:59789"/>
    </ligand>
</feature>
<feature type="binding site" evidence="6">
    <location>
        <position position="79"/>
    </location>
    <ligand>
        <name>S-adenosyl-L-methionine</name>
        <dbReference type="ChEBI" id="CHEBI:59789"/>
    </ligand>
</feature>
<name>A0A1H9B7R1_9ACTN</name>
<evidence type="ECO:0000256" key="2">
    <source>
        <dbReference type="ARBA" id="ARBA00022552"/>
    </source>
</evidence>
<dbReference type="EC" id="2.1.1.-" evidence="6"/>
<dbReference type="InterPro" id="IPR003682">
    <property type="entry name" value="rRNA_ssu_MeTfrase_G"/>
</dbReference>
<accession>A0A1H9B7R1</accession>
<dbReference type="InterPro" id="IPR029063">
    <property type="entry name" value="SAM-dependent_MTases_sf"/>
</dbReference>
<dbReference type="PANTHER" id="PTHR31760">
    <property type="entry name" value="S-ADENOSYL-L-METHIONINE-DEPENDENT METHYLTRANSFERASES SUPERFAMILY PROTEIN"/>
    <property type="match status" value="1"/>
</dbReference>
<keyword evidence="8" id="KW-1185">Reference proteome</keyword>
<gene>
    <name evidence="6" type="primary">rsmG</name>
    <name evidence="7" type="ORF">SAMN05421756_101876</name>
</gene>
<dbReference type="Gene3D" id="3.40.50.150">
    <property type="entry name" value="Vaccinia Virus protein VP39"/>
    <property type="match status" value="1"/>
</dbReference>
<organism evidence="7 8">
    <name type="scientific">Microlunatus flavus</name>
    <dbReference type="NCBI Taxonomy" id="1036181"/>
    <lineage>
        <taxon>Bacteria</taxon>
        <taxon>Bacillati</taxon>
        <taxon>Actinomycetota</taxon>
        <taxon>Actinomycetes</taxon>
        <taxon>Propionibacteriales</taxon>
        <taxon>Propionibacteriaceae</taxon>
        <taxon>Microlunatus</taxon>
    </lineage>
</organism>